<sequence length="136" mass="14913">MMVPQKVEILHASTDKARPTVEPRNSTTSFLTATTLIYAIGAGITAAAGTRLALQLFLVKGFKLYSFQLQDPKEPSVSQAPSPESNPNSPLPVKTMGRNLNDSSSAQGHTIRKVIMNHQVKPEGYWFLSNKYVPSR</sequence>
<feature type="non-terminal residue" evidence="1">
    <location>
        <position position="136"/>
    </location>
</feature>
<comment type="caution">
    <text evidence="1">The sequence shown here is derived from an EMBL/GenBank/DDBJ whole genome shotgun (WGS) entry which is preliminary data.</text>
</comment>
<dbReference type="Proteomes" id="UP000789366">
    <property type="component" value="Unassembled WGS sequence"/>
</dbReference>
<accession>A0ACA9Q196</accession>
<name>A0ACA9Q196_9GLOM</name>
<organism evidence="1 2">
    <name type="scientific">Cetraspora pellucida</name>
    <dbReference type="NCBI Taxonomy" id="1433469"/>
    <lineage>
        <taxon>Eukaryota</taxon>
        <taxon>Fungi</taxon>
        <taxon>Fungi incertae sedis</taxon>
        <taxon>Mucoromycota</taxon>
        <taxon>Glomeromycotina</taxon>
        <taxon>Glomeromycetes</taxon>
        <taxon>Diversisporales</taxon>
        <taxon>Gigasporaceae</taxon>
        <taxon>Cetraspora</taxon>
    </lineage>
</organism>
<evidence type="ECO:0000313" key="2">
    <source>
        <dbReference type="Proteomes" id="UP000789366"/>
    </source>
</evidence>
<keyword evidence="2" id="KW-1185">Reference proteome</keyword>
<protein>
    <submittedName>
        <fullName evidence="1">11667_t:CDS:1</fullName>
    </submittedName>
</protein>
<evidence type="ECO:0000313" key="1">
    <source>
        <dbReference type="EMBL" id="CAG8733508.1"/>
    </source>
</evidence>
<proteinExistence type="predicted"/>
<dbReference type="EMBL" id="CAJVPW010034423">
    <property type="protein sequence ID" value="CAG8733508.1"/>
    <property type="molecule type" value="Genomic_DNA"/>
</dbReference>
<reference evidence="1" key="1">
    <citation type="submission" date="2021-06" db="EMBL/GenBank/DDBJ databases">
        <authorList>
            <person name="Kallberg Y."/>
            <person name="Tangrot J."/>
            <person name="Rosling A."/>
        </authorList>
    </citation>
    <scope>NUCLEOTIDE SEQUENCE</scope>
    <source>
        <strain evidence="1">28 12/20/2015</strain>
    </source>
</reference>
<gene>
    <name evidence="1" type="ORF">SPELUC_LOCUS13282</name>
</gene>